<name>A0AAW1ME74_POPJA</name>
<evidence type="ECO:0000313" key="3">
    <source>
        <dbReference type="Proteomes" id="UP001458880"/>
    </source>
</evidence>
<gene>
    <name evidence="2" type="ORF">QE152_g7732</name>
</gene>
<dbReference type="EMBL" id="JASPKY010000057">
    <property type="protein sequence ID" value="KAK9744484.1"/>
    <property type="molecule type" value="Genomic_DNA"/>
</dbReference>
<dbReference type="AlphaFoldDB" id="A0AAW1ME74"/>
<organism evidence="2 3">
    <name type="scientific">Popillia japonica</name>
    <name type="common">Japanese beetle</name>
    <dbReference type="NCBI Taxonomy" id="7064"/>
    <lineage>
        <taxon>Eukaryota</taxon>
        <taxon>Metazoa</taxon>
        <taxon>Ecdysozoa</taxon>
        <taxon>Arthropoda</taxon>
        <taxon>Hexapoda</taxon>
        <taxon>Insecta</taxon>
        <taxon>Pterygota</taxon>
        <taxon>Neoptera</taxon>
        <taxon>Endopterygota</taxon>
        <taxon>Coleoptera</taxon>
        <taxon>Polyphaga</taxon>
        <taxon>Scarabaeiformia</taxon>
        <taxon>Scarabaeidae</taxon>
        <taxon>Rutelinae</taxon>
        <taxon>Popillia</taxon>
    </lineage>
</organism>
<reference evidence="2 3" key="1">
    <citation type="journal article" date="2024" name="BMC Genomics">
        <title>De novo assembly and annotation of Popillia japonica's genome with initial clues to its potential as an invasive pest.</title>
        <authorList>
            <person name="Cucini C."/>
            <person name="Boschi S."/>
            <person name="Funari R."/>
            <person name="Cardaioli E."/>
            <person name="Iannotti N."/>
            <person name="Marturano G."/>
            <person name="Paoli F."/>
            <person name="Bruttini M."/>
            <person name="Carapelli A."/>
            <person name="Frati F."/>
            <person name="Nardi F."/>
        </authorList>
    </citation>
    <scope>NUCLEOTIDE SEQUENCE [LARGE SCALE GENOMIC DNA]</scope>
    <source>
        <strain evidence="2">DMR45628</strain>
    </source>
</reference>
<feature type="region of interest" description="Disordered" evidence="1">
    <location>
        <begin position="124"/>
        <end position="143"/>
    </location>
</feature>
<dbReference type="Proteomes" id="UP001458880">
    <property type="component" value="Unassembled WGS sequence"/>
</dbReference>
<evidence type="ECO:0000313" key="2">
    <source>
        <dbReference type="EMBL" id="KAK9744484.1"/>
    </source>
</evidence>
<proteinExistence type="predicted"/>
<evidence type="ECO:0000256" key="1">
    <source>
        <dbReference type="SAM" id="MobiDB-lite"/>
    </source>
</evidence>
<accession>A0AAW1ME74</accession>
<keyword evidence="3" id="KW-1185">Reference proteome</keyword>
<protein>
    <submittedName>
        <fullName evidence="2">Uncharacterized protein</fullName>
    </submittedName>
</protein>
<sequence>MRDVQKKLNLQSDELGSDCNCSKKCFERVPEATRRTIIKNFNLMESVNEQNSYLCGLISVLSIQRRRSRNDEAEANFGEASYSYMVRLLVDGLAKEEKICKTAFMSIHGIKRKKDEYLVSSLKATGNAPKDKRGKHQNHPSKLSDECLEAVSKHIKSFKSRTISLRHER</sequence>
<comment type="caution">
    <text evidence="2">The sequence shown here is derived from an EMBL/GenBank/DDBJ whole genome shotgun (WGS) entry which is preliminary data.</text>
</comment>